<organism evidence="2 3">
    <name type="scientific">Cylindrotheca closterium</name>
    <dbReference type="NCBI Taxonomy" id="2856"/>
    <lineage>
        <taxon>Eukaryota</taxon>
        <taxon>Sar</taxon>
        <taxon>Stramenopiles</taxon>
        <taxon>Ochrophyta</taxon>
        <taxon>Bacillariophyta</taxon>
        <taxon>Bacillariophyceae</taxon>
        <taxon>Bacillariophycidae</taxon>
        <taxon>Bacillariales</taxon>
        <taxon>Bacillariaceae</taxon>
        <taxon>Cylindrotheca</taxon>
    </lineage>
</organism>
<reference evidence="2" key="1">
    <citation type="submission" date="2023-08" db="EMBL/GenBank/DDBJ databases">
        <authorList>
            <person name="Audoor S."/>
            <person name="Bilcke G."/>
        </authorList>
    </citation>
    <scope>NUCLEOTIDE SEQUENCE</scope>
</reference>
<sequence>MTSPLAMQPLGIKSSIVSKNVPNVATENDGRQQSMPRVNSASVTAATTVTASTTTTTTATIETVVGAEEPTNKDNVPDKIFPADAGNIQSLVFDAEDVRHDLGPPDENQVPSPSSVAGNKRKITGNVPVFEIRKLHAFQKDEMPVYWNITNLKPSKVTRHLRCLLLALESRPTFSQVRQQYYQLRDHFVYFYGFLQIHSTEKEQKVKLQALFKSIFDKLHALLSLADRLEGDDEEELVTDDESENWSELSDDPKRRRIE</sequence>
<proteinExistence type="predicted"/>
<name>A0AAD2PUH9_9STRA</name>
<protein>
    <submittedName>
        <fullName evidence="2">Uncharacterized protein</fullName>
    </submittedName>
</protein>
<accession>A0AAD2PUH9</accession>
<evidence type="ECO:0000313" key="2">
    <source>
        <dbReference type="EMBL" id="CAJ1949548.1"/>
    </source>
</evidence>
<keyword evidence="3" id="KW-1185">Reference proteome</keyword>
<feature type="compositionally biased region" description="Acidic residues" evidence="1">
    <location>
        <begin position="233"/>
        <end position="245"/>
    </location>
</feature>
<dbReference type="EMBL" id="CAKOGP040001758">
    <property type="protein sequence ID" value="CAJ1949548.1"/>
    <property type="molecule type" value="Genomic_DNA"/>
</dbReference>
<dbReference type="AlphaFoldDB" id="A0AAD2PUH9"/>
<dbReference type="Proteomes" id="UP001295423">
    <property type="component" value="Unassembled WGS sequence"/>
</dbReference>
<comment type="caution">
    <text evidence="2">The sequence shown here is derived from an EMBL/GenBank/DDBJ whole genome shotgun (WGS) entry which is preliminary data.</text>
</comment>
<feature type="region of interest" description="Disordered" evidence="1">
    <location>
        <begin position="233"/>
        <end position="259"/>
    </location>
</feature>
<gene>
    <name evidence="2" type="ORF">CYCCA115_LOCUS12152</name>
</gene>
<evidence type="ECO:0000313" key="3">
    <source>
        <dbReference type="Proteomes" id="UP001295423"/>
    </source>
</evidence>
<evidence type="ECO:0000256" key="1">
    <source>
        <dbReference type="SAM" id="MobiDB-lite"/>
    </source>
</evidence>